<dbReference type="InterPro" id="IPR039426">
    <property type="entry name" value="TonB-dep_rcpt-like"/>
</dbReference>
<keyword evidence="3 7" id="KW-1134">Transmembrane beta strand</keyword>
<dbReference type="SUPFAM" id="SSF56935">
    <property type="entry name" value="Porins"/>
    <property type="match status" value="1"/>
</dbReference>
<dbReference type="InterPro" id="IPR057601">
    <property type="entry name" value="Oar-like_b-barrel"/>
</dbReference>
<evidence type="ECO:0000313" key="11">
    <source>
        <dbReference type="EMBL" id="MDQ1118104.1"/>
    </source>
</evidence>
<organism evidence="11 12">
    <name type="scientific">Pseudoxanthomonas winnipegensis</name>
    <dbReference type="NCBI Taxonomy" id="2480810"/>
    <lineage>
        <taxon>Bacteria</taxon>
        <taxon>Pseudomonadati</taxon>
        <taxon>Pseudomonadota</taxon>
        <taxon>Gammaproteobacteria</taxon>
        <taxon>Lysobacterales</taxon>
        <taxon>Lysobacteraceae</taxon>
        <taxon>Pseudoxanthomonas</taxon>
    </lineage>
</organism>
<dbReference type="RefSeq" id="WP_306995896.1">
    <property type="nucleotide sequence ID" value="NZ_JAUTBB010000001.1"/>
</dbReference>
<keyword evidence="4 7" id="KW-0812">Transmembrane</keyword>
<dbReference type="GO" id="GO:0009279">
    <property type="term" value="C:cell outer membrane"/>
    <property type="evidence" value="ECO:0007669"/>
    <property type="project" value="UniProtKB-SubCell"/>
</dbReference>
<proteinExistence type="inferred from homology"/>
<evidence type="ECO:0000256" key="6">
    <source>
        <dbReference type="ARBA" id="ARBA00023237"/>
    </source>
</evidence>
<dbReference type="EMBL" id="JAUTBB010000001">
    <property type="protein sequence ID" value="MDQ1118104.1"/>
    <property type="molecule type" value="Genomic_DNA"/>
</dbReference>
<dbReference type="InterPro" id="IPR013784">
    <property type="entry name" value="Carb-bd-like_fold"/>
</dbReference>
<dbReference type="Gene3D" id="2.40.170.20">
    <property type="entry name" value="TonB-dependent receptor, beta-barrel domain"/>
    <property type="match status" value="1"/>
</dbReference>
<dbReference type="Proteomes" id="UP001234354">
    <property type="component" value="Unassembled WGS sequence"/>
</dbReference>
<keyword evidence="11" id="KW-0675">Receptor</keyword>
<evidence type="ECO:0000256" key="4">
    <source>
        <dbReference type="ARBA" id="ARBA00022692"/>
    </source>
</evidence>
<evidence type="ECO:0000256" key="5">
    <source>
        <dbReference type="ARBA" id="ARBA00023136"/>
    </source>
</evidence>
<dbReference type="Pfam" id="PF25183">
    <property type="entry name" value="OMP_b-brl_4"/>
    <property type="match status" value="1"/>
</dbReference>
<feature type="signal peptide" evidence="9">
    <location>
        <begin position="1"/>
        <end position="32"/>
    </location>
</feature>
<keyword evidence="5 7" id="KW-0472">Membrane</keyword>
<protein>
    <submittedName>
        <fullName evidence="11">Outer membrane receptor protein involved in Fe transport</fullName>
    </submittedName>
</protein>
<dbReference type="GO" id="GO:0015344">
    <property type="term" value="F:siderophore uptake transmembrane transporter activity"/>
    <property type="evidence" value="ECO:0007669"/>
    <property type="project" value="TreeGrafter"/>
</dbReference>
<keyword evidence="6 7" id="KW-0998">Cell outer membrane</keyword>
<keyword evidence="9" id="KW-0732">Signal</keyword>
<evidence type="ECO:0000256" key="3">
    <source>
        <dbReference type="ARBA" id="ARBA00022452"/>
    </source>
</evidence>
<gene>
    <name evidence="11" type="ORF">QE383_000412</name>
</gene>
<dbReference type="AlphaFoldDB" id="A0AAW8G6V8"/>
<name>A0AAW8G6V8_9GAMM</name>
<keyword evidence="2 7" id="KW-0813">Transport</keyword>
<feature type="region of interest" description="Disordered" evidence="8">
    <location>
        <begin position="260"/>
        <end position="282"/>
    </location>
</feature>
<feature type="chain" id="PRO_5043477014" evidence="9">
    <location>
        <begin position="33"/>
        <end position="1006"/>
    </location>
</feature>
<evidence type="ECO:0000256" key="7">
    <source>
        <dbReference type="PROSITE-ProRule" id="PRU01360"/>
    </source>
</evidence>
<dbReference type="SUPFAM" id="SSF49452">
    <property type="entry name" value="Starch-binding domain-like"/>
    <property type="match status" value="1"/>
</dbReference>
<evidence type="ECO:0000259" key="10">
    <source>
        <dbReference type="Pfam" id="PF25183"/>
    </source>
</evidence>
<dbReference type="Pfam" id="PF13620">
    <property type="entry name" value="CarboxypepD_reg"/>
    <property type="match status" value="1"/>
</dbReference>
<evidence type="ECO:0000256" key="8">
    <source>
        <dbReference type="SAM" id="MobiDB-lite"/>
    </source>
</evidence>
<evidence type="ECO:0000313" key="12">
    <source>
        <dbReference type="Proteomes" id="UP001234354"/>
    </source>
</evidence>
<evidence type="ECO:0000256" key="2">
    <source>
        <dbReference type="ARBA" id="ARBA00022448"/>
    </source>
</evidence>
<dbReference type="InterPro" id="IPR036942">
    <property type="entry name" value="Beta-barrel_TonB_sf"/>
</dbReference>
<comment type="similarity">
    <text evidence="7">Belongs to the TonB-dependent receptor family.</text>
</comment>
<sequence length="1006" mass="109436">MKNKHAISRSPSRSILAIALAGCMVASVPAFAQSSNATLRGKAESGADVTATNTATGLSRRVTASADGSYALVGLPPGTYKIQAGGVEKTVTLAVATSVSLDMQAADAAPAGDAKELDTVRVKAPPLQEVKTSEVGTNVSLQQINSVPQLTRNFLEFADTVPGMQFTTDSSGHSDIRGGAQQTSAVNVYIDGVGQKSYLFGGVSGQQQSAGNPFPQLAIGEYKVITSNYKAEFDQVGSAAIVAATKSGTNEFHGEVFGRMTNSDWRKPTPAEEQSAGGKQKTHQNEYGFALGGPIIQDKMHFFVSYEGKGFEIPADPVAVVDNNLLNYSDDLPASVQAKYGPITRPFKEDLYFGKIDWEIGDNDRLELTAKVRREDSIDTIGGNTTALAAKINNNKEDRYDLKWEHYGEGFFNEARVTYEDVLFNPTAKTIGRQSVYTAGQNQDRVLIFDDATSGLSIQRKGQKGPAFQDDLTFNSFSWNGDHVIKMGVKYKDVELTQSENSVVNPAFYYAVTDGAGTAAIPYQVIFNQPYEGFSPSVTTKDKQIGLYIQDDWDVNDKLQLNLGVRWDYEKVPSYTDFQTPQAVIDAINSQDPNAPAGQTFAQTMAKGGVDMNDYISTGKNRKAQKGDIAPRLGFSYDFNADQRWVMFGGAGRSYDRNLYDYLGLEQVKGALSQYTVKFIESGACTTLVPQQCVNWNPSYLSGIDAVSGLVVDPTSRTGTEVDMLNNDLKTPYSDQFSLGLRHQMGDWNTSATLAYVHSKDGFAFTLGARYPDGSFWQNGSQPWGHNAEGLGTIILGDNGIETKTKQVLLSADKPYTKESGWAFSAAYTFSDAKGNRGGDEHYSFDAATIHDYPYISLQSVPKHRLVLTGTYDLPWEISLSGKLTLATTQPLNVAVTPDNWDAPAGPAYITALKDIPGQKFLVGGPIFGTRQFDLSASKDMHVTENVTVQVRADVINVFNWDNLSSYFINYGSGGVYSPVVTYNDTNTAVSYTSPRTVFLSARVIW</sequence>
<comment type="subcellular location">
    <subcellularLocation>
        <location evidence="1 7">Cell outer membrane</location>
        <topology evidence="1 7">Multi-pass membrane protein</topology>
    </subcellularLocation>
</comment>
<feature type="domain" description="TonB-dependent transporter Oar-like beta-barrel" evidence="10">
    <location>
        <begin position="313"/>
        <end position="876"/>
    </location>
</feature>
<accession>A0AAW8G6V8</accession>
<dbReference type="GO" id="GO:0044718">
    <property type="term" value="P:siderophore transmembrane transport"/>
    <property type="evidence" value="ECO:0007669"/>
    <property type="project" value="TreeGrafter"/>
</dbReference>
<dbReference type="PROSITE" id="PS52016">
    <property type="entry name" value="TONB_DEPENDENT_REC_3"/>
    <property type="match status" value="1"/>
</dbReference>
<comment type="caution">
    <text evidence="11">The sequence shown here is derived from an EMBL/GenBank/DDBJ whole genome shotgun (WGS) entry which is preliminary data.</text>
</comment>
<dbReference type="PANTHER" id="PTHR30069">
    <property type="entry name" value="TONB-DEPENDENT OUTER MEMBRANE RECEPTOR"/>
    <property type="match status" value="1"/>
</dbReference>
<evidence type="ECO:0000256" key="1">
    <source>
        <dbReference type="ARBA" id="ARBA00004571"/>
    </source>
</evidence>
<dbReference type="PANTHER" id="PTHR30069:SF46">
    <property type="entry name" value="OAR PROTEIN"/>
    <property type="match status" value="1"/>
</dbReference>
<evidence type="ECO:0000256" key="9">
    <source>
        <dbReference type="SAM" id="SignalP"/>
    </source>
</evidence>
<reference evidence="11" key="1">
    <citation type="submission" date="2023-07" db="EMBL/GenBank/DDBJ databases">
        <title>Functional and genomic diversity of the sorghum phyllosphere microbiome.</title>
        <authorList>
            <person name="Shade A."/>
        </authorList>
    </citation>
    <scope>NUCLEOTIDE SEQUENCE</scope>
    <source>
        <strain evidence="11">SORGH_AS_0908</strain>
    </source>
</reference>
<dbReference type="GO" id="GO:0030246">
    <property type="term" value="F:carbohydrate binding"/>
    <property type="evidence" value="ECO:0007669"/>
    <property type="project" value="InterPro"/>
</dbReference>